<keyword evidence="3" id="KW-1185">Reference proteome</keyword>
<evidence type="ECO:0000259" key="1">
    <source>
        <dbReference type="Pfam" id="PF13349"/>
    </source>
</evidence>
<dbReference type="OrthoDB" id="2240353at2"/>
<sequence length="459" mass="50297">MTKKILELIDTRINDIFEDYPQTEDLHELSQELTSDLLASAEDKVKAGLTEENAVDEAFDNFGDIEDLIDQTINIDDSDEDDPYKVDIDKKGIRVDNGKKLRIDNSGVFINQGKTLSIDSNGMSVNNGEFFKADKNGVKLGNYHFDSNGVTNTEDTVATKVNDYFDQFDKEFDNNLNTEVYVESLKLVNEQKFSIEELNHLDVTYKSVELTVLPISGNKVILREYMSRNNSNYYAHSLISNHVLSIAQGNYPNLLPLKARVQVLIPTSFIGGLRLSNGSGTANLYDLKNLETIKVDLNSGVARLKNISTGNLAIISKSGSAKLDNVKSDDLLKVYVKSGTVKFNNLLANAIDITAISGSIRGQNLVGGGNIKSHSGIISISVKDLTQDLHLNAKSGAIKITCVPELNYSFDISAKSGIVHAPAMATKIHDTQSFKDGSVGDDPKFTIYAMAVSGAIKLR</sequence>
<dbReference type="Pfam" id="PF13349">
    <property type="entry name" value="DUF4097"/>
    <property type="match status" value="1"/>
</dbReference>
<evidence type="ECO:0000313" key="2">
    <source>
        <dbReference type="EMBL" id="AKP66475.1"/>
    </source>
</evidence>
<dbReference type="InterPro" id="IPR025164">
    <property type="entry name" value="Toastrack_DUF4097"/>
</dbReference>
<dbReference type="EMBL" id="CP012034">
    <property type="protein sequence ID" value="AKP66475.1"/>
    <property type="molecule type" value="Genomic_DNA"/>
</dbReference>
<gene>
    <name evidence="2" type="ORF">ABM34_02165</name>
</gene>
<feature type="domain" description="DUF4097" evidence="1">
    <location>
        <begin position="289"/>
        <end position="458"/>
    </location>
</feature>
<proteinExistence type="predicted"/>
<accession>A0A0H4QYD2</accession>
<dbReference type="KEGG" id="lgn:ABM34_02165"/>
<protein>
    <recommendedName>
        <fullName evidence="1">DUF4097 domain-containing protein</fullName>
    </recommendedName>
</protein>
<reference evidence="3" key="1">
    <citation type="submission" date="2015-07" db="EMBL/GenBank/DDBJ databases">
        <title>Lactobacillus ginsenosidimutans/EMML 3141/ whole genome sequencing.</title>
        <authorList>
            <person name="Kim M.K."/>
            <person name="Im W.-T."/>
            <person name="Srinivasan S."/>
            <person name="Lee J.-J."/>
        </authorList>
    </citation>
    <scope>NUCLEOTIDE SEQUENCE [LARGE SCALE GENOMIC DNA]</scope>
    <source>
        <strain evidence="3">EMML 3041</strain>
    </source>
</reference>
<name>A0A0H4QYD2_9LACO</name>
<dbReference type="AlphaFoldDB" id="A0A0H4QYD2"/>
<dbReference type="RefSeq" id="WP_048702883.1">
    <property type="nucleotide sequence ID" value="NZ_CP012034.1"/>
</dbReference>
<dbReference type="STRING" id="1007676.ABM34_02165"/>
<dbReference type="PATRIC" id="fig|1007676.4.peg.450"/>
<organism evidence="2 3">
    <name type="scientific">Companilactobacillus ginsenosidimutans</name>
    <dbReference type="NCBI Taxonomy" id="1007676"/>
    <lineage>
        <taxon>Bacteria</taxon>
        <taxon>Bacillati</taxon>
        <taxon>Bacillota</taxon>
        <taxon>Bacilli</taxon>
        <taxon>Lactobacillales</taxon>
        <taxon>Lactobacillaceae</taxon>
        <taxon>Companilactobacillus</taxon>
    </lineage>
</organism>
<dbReference type="NCBIfam" id="NF038403">
    <property type="entry name" value="perm_prefix_1"/>
    <property type="match status" value="1"/>
</dbReference>
<evidence type="ECO:0000313" key="3">
    <source>
        <dbReference type="Proteomes" id="UP000036106"/>
    </source>
</evidence>
<dbReference type="InterPro" id="IPR047928">
    <property type="entry name" value="Perm_prefix_1"/>
</dbReference>
<dbReference type="Proteomes" id="UP000036106">
    <property type="component" value="Chromosome"/>
</dbReference>